<gene>
    <name evidence="1" type="ORF">SS1G_05436</name>
</gene>
<dbReference type="AlphaFoldDB" id="A7EJE3"/>
<keyword evidence="2" id="KW-1185">Reference proteome</keyword>
<dbReference type="EMBL" id="CH476626">
    <property type="protein sequence ID" value="EDO02959.1"/>
    <property type="molecule type" value="Genomic_DNA"/>
</dbReference>
<dbReference type="KEGG" id="ssl:SS1G_05436"/>
<proteinExistence type="predicted"/>
<evidence type="ECO:0000313" key="2">
    <source>
        <dbReference type="Proteomes" id="UP000001312"/>
    </source>
</evidence>
<reference evidence="2" key="1">
    <citation type="journal article" date="2011" name="PLoS Genet.">
        <title>Genomic analysis of the necrotrophic fungal pathogens Sclerotinia sclerotiorum and Botrytis cinerea.</title>
        <authorList>
            <person name="Amselem J."/>
            <person name="Cuomo C.A."/>
            <person name="van Kan J.A."/>
            <person name="Viaud M."/>
            <person name="Benito E.P."/>
            <person name="Couloux A."/>
            <person name="Coutinho P.M."/>
            <person name="de Vries R.P."/>
            <person name="Dyer P.S."/>
            <person name="Fillinger S."/>
            <person name="Fournier E."/>
            <person name="Gout L."/>
            <person name="Hahn M."/>
            <person name="Kohn L."/>
            <person name="Lapalu N."/>
            <person name="Plummer K.M."/>
            <person name="Pradier J.M."/>
            <person name="Quevillon E."/>
            <person name="Sharon A."/>
            <person name="Simon A."/>
            <person name="ten Have A."/>
            <person name="Tudzynski B."/>
            <person name="Tudzynski P."/>
            <person name="Wincker P."/>
            <person name="Andrew M."/>
            <person name="Anthouard V."/>
            <person name="Beever R.E."/>
            <person name="Beffa R."/>
            <person name="Benoit I."/>
            <person name="Bouzid O."/>
            <person name="Brault B."/>
            <person name="Chen Z."/>
            <person name="Choquer M."/>
            <person name="Collemare J."/>
            <person name="Cotton P."/>
            <person name="Danchin E.G."/>
            <person name="Da Silva C."/>
            <person name="Gautier A."/>
            <person name="Giraud C."/>
            <person name="Giraud T."/>
            <person name="Gonzalez C."/>
            <person name="Grossetete S."/>
            <person name="Guldener U."/>
            <person name="Henrissat B."/>
            <person name="Howlett B.J."/>
            <person name="Kodira C."/>
            <person name="Kretschmer M."/>
            <person name="Lappartient A."/>
            <person name="Leroch M."/>
            <person name="Levis C."/>
            <person name="Mauceli E."/>
            <person name="Neuveglise C."/>
            <person name="Oeser B."/>
            <person name="Pearson M."/>
            <person name="Poulain J."/>
            <person name="Poussereau N."/>
            <person name="Quesneville H."/>
            <person name="Rascle C."/>
            <person name="Schumacher J."/>
            <person name="Segurens B."/>
            <person name="Sexton A."/>
            <person name="Silva E."/>
            <person name="Sirven C."/>
            <person name="Soanes D.M."/>
            <person name="Talbot N.J."/>
            <person name="Templeton M."/>
            <person name="Yandava C."/>
            <person name="Yarden O."/>
            <person name="Zeng Q."/>
            <person name="Rollins J.A."/>
            <person name="Lebrun M.H."/>
            <person name="Dickman M."/>
        </authorList>
    </citation>
    <scope>NUCLEOTIDE SEQUENCE [LARGE SCALE GENOMIC DNA]</scope>
    <source>
        <strain evidence="2">ATCC 18683 / 1980 / Ss-1</strain>
    </source>
</reference>
<name>A7EJE3_SCLS1</name>
<dbReference type="InParanoid" id="A7EJE3"/>
<evidence type="ECO:0000313" key="1">
    <source>
        <dbReference type="EMBL" id="EDO02959.1"/>
    </source>
</evidence>
<protein>
    <submittedName>
        <fullName evidence="1">Uncharacterized protein</fullName>
    </submittedName>
</protein>
<dbReference type="Proteomes" id="UP000001312">
    <property type="component" value="Unassembled WGS sequence"/>
</dbReference>
<dbReference type="GeneID" id="5489960"/>
<dbReference type="HOGENOM" id="CLU_3125939_0_0_1"/>
<organism evidence="1 2">
    <name type="scientific">Sclerotinia sclerotiorum (strain ATCC 18683 / 1980 / Ss-1)</name>
    <name type="common">White mold</name>
    <name type="synonym">Whetzelinia sclerotiorum</name>
    <dbReference type="NCBI Taxonomy" id="665079"/>
    <lineage>
        <taxon>Eukaryota</taxon>
        <taxon>Fungi</taxon>
        <taxon>Dikarya</taxon>
        <taxon>Ascomycota</taxon>
        <taxon>Pezizomycotina</taxon>
        <taxon>Leotiomycetes</taxon>
        <taxon>Helotiales</taxon>
        <taxon>Sclerotiniaceae</taxon>
        <taxon>Sclerotinia</taxon>
    </lineage>
</organism>
<dbReference type="RefSeq" id="XP_001594008.1">
    <property type="nucleotide sequence ID" value="XM_001593958.1"/>
</dbReference>
<sequence>MDDGWMDGWICICTFAGFGEDVQGKGDWLKGCGSGSALEWVGMDVGKRGN</sequence>
<accession>A7EJE3</accession>